<dbReference type="InterPro" id="IPR029063">
    <property type="entry name" value="SAM-dependent_MTases_sf"/>
</dbReference>
<keyword evidence="3" id="KW-0489">Methyltransferase</keyword>
<dbReference type="EMBL" id="MRVG01000010">
    <property type="protein sequence ID" value="PMB65359.1"/>
    <property type="molecule type" value="Genomic_DNA"/>
</dbReference>
<dbReference type="Proteomes" id="UP000235728">
    <property type="component" value="Unassembled WGS sequence"/>
</dbReference>
<dbReference type="SUPFAM" id="SSF53335">
    <property type="entry name" value="S-adenosyl-L-methionine-dependent methyltransferases"/>
    <property type="match status" value="1"/>
</dbReference>
<name>A0A2N6NDP9_BEABA</name>
<evidence type="ECO:0000313" key="4">
    <source>
        <dbReference type="Proteomes" id="UP000235728"/>
    </source>
</evidence>
<proteinExistence type="inferred from homology"/>
<feature type="compositionally biased region" description="Basic and acidic residues" evidence="2">
    <location>
        <begin position="490"/>
        <end position="500"/>
    </location>
</feature>
<dbReference type="GO" id="GO:0032259">
    <property type="term" value="P:methylation"/>
    <property type="evidence" value="ECO:0007669"/>
    <property type="project" value="UniProtKB-KW"/>
</dbReference>
<dbReference type="GO" id="GO:0008168">
    <property type="term" value="F:methyltransferase activity"/>
    <property type="evidence" value="ECO:0007669"/>
    <property type="project" value="UniProtKB-KW"/>
</dbReference>
<feature type="region of interest" description="Disordered" evidence="2">
    <location>
        <begin position="482"/>
        <end position="506"/>
    </location>
</feature>
<protein>
    <submittedName>
        <fullName evidence="3">(S)-coclaurine N-methyltransferase</fullName>
    </submittedName>
</protein>
<dbReference type="PANTHER" id="PTHR43832">
    <property type="match status" value="1"/>
</dbReference>
<comment type="similarity">
    <text evidence="1">Belongs to the CFA/CMAS family.</text>
</comment>
<keyword evidence="3" id="KW-0808">Transferase</keyword>
<dbReference type="Gene3D" id="3.40.50.150">
    <property type="entry name" value="Vaccinia Virus protein VP39"/>
    <property type="match status" value="1"/>
</dbReference>
<dbReference type="FunFam" id="3.40.50.150:FF:000554">
    <property type="entry name" value="Cation-transporting ATPase"/>
    <property type="match status" value="1"/>
</dbReference>
<dbReference type="PANTHER" id="PTHR43832:SF1">
    <property type="entry name" value="S-ADENOSYL-L-METHIONINE-DEPENDENT METHYLTRANSFERASES SUPERFAMILY PROTEIN"/>
    <property type="match status" value="1"/>
</dbReference>
<evidence type="ECO:0000313" key="3">
    <source>
        <dbReference type="EMBL" id="PMB65359.1"/>
    </source>
</evidence>
<organism evidence="3 4">
    <name type="scientific">Beauveria bassiana</name>
    <name type="common">White muscardine disease fungus</name>
    <name type="synonym">Tritirachium shiotae</name>
    <dbReference type="NCBI Taxonomy" id="176275"/>
    <lineage>
        <taxon>Eukaryota</taxon>
        <taxon>Fungi</taxon>
        <taxon>Dikarya</taxon>
        <taxon>Ascomycota</taxon>
        <taxon>Pezizomycotina</taxon>
        <taxon>Sordariomycetes</taxon>
        <taxon>Hypocreomycetidae</taxon>
        <taxon>Hypocreales</taxon>
        <taxon>Cordycipitaceae</taxon>
        <taxon>Beauveria</taxon>
    </lineage>
</organism>
<evidence type="ECO:0000256" key="2">
    <source>
        <dbReference type="SAM" id="MobiDB-lite"/>
    </source>
</evidence>
<dbReference type="AlphaFoldDB" id="A0A2N6NDP9"/>
<accession>A0A2N6NDP9</accession>
<gene>
    <name evidence="3" type="primary">CNMT</name>
    <name evidence="3" type="ORF">BM221_008715</name>
</gene>
<evidence type="ECO:0000256" key="1">
    <source>
        <dbReference type="ARBA" id="ARBA00010815"/>
    </source>
</evidence>
<dbReference type="CDD" id="cd02440">
    <property type="entry name" value="AdoMet_MTases"/>
    <property type="match status" value="1"/>
</dbReference>
<reference evidence="3 4" key="1">
    <citation type="journal article" date="2016" name="Appl. Microbiol. Biotechnol.">
        <title>Characterization of T-DNA insertion mutants with decreased virulence in the entomopathogenic fungus Beauveria bassiana JEF-007.</title>
        <authorList>
            <person name="Kim S."/>
            <person name="Lee S.J."/>
            <person name="Nai Y.S."/>
            <person name="Yu J.S."/>
            <person name="Lee M.R."/>
            <person name="Yang Y.T."/>
            <person name="Kim J.S."/>
        </authorList>
    </citation>
    <scope>NUCLEOTIDE SEQUENCE [LARGE SCALE GENOMIC DNA]</scope>
    <source>
        <strain evidence="3 4">JEF-007</strain>
    </source>
</reference>
<sequence length="506" mass="54280">MNYDWILDGGYLPHVVIRTGIRRLLRDRLTSIQAQSTTEATQDKLDYVKKLKTLPIAIATDTANEQHYEVGTGVLAACLGPRMKYSCCRYPTGKETLAEAEVAMLDEYLVKAQLKDGMRILDLGCGWGSASLYFAEKLPSAQITAFSNSKTQKQHIDAEAKRKGLGNLEVVTGDVVDYEFEPEHFDRVVSIELFEHMKNYQLLMRKVARALKPGGKLFVHIFAHATTPYDFEDGWMATHFFTGGTMPSSDLLLYFQEDLALQDQWWINGVHYSKTCEPSKSRTNFTSFPSVTLVANALVNGAKEGTTGNGVVVGLPHPVGFPAVALAAVVEHNVQRGALRALFGLLDKNVNVGGKVDTDLVDISALPKFAVAGLVVEAAQRAQVGRLDGIAVGRGVDGVDAQGESLNGAECAGLAFVAGIHDVKGARTGDVAAELVKGAVELVPEQRERLLLGGVALWRLATGTAAGSVGVPEGAVPVLDAEAGVGTGDHGGDGEGRHPEEGEERE</sequence>
<comment type="caution">
    <text evidence="3">The sequence shown here is derived from an EMBL/GenBank/DDBJ whole genome shotgun (WGS) entry which is preliminary data.</text>
</comment>
<dbReference type="Pfam" id="PF02353">
    <property type="entry name" value="CMAS"/>
    <property type="match status" value="1"/>
</dbReference>